<keyword evidence="2" id="KW-1185">Reference proteome</keyword>
<evidence type="ECO:0000313" key="2">
    <source>
        <dbReference type="Proteomes" id="UP001231109"/>
    </source>
</evidence>
<reference evidence="1 2" key="1">
    <citation type="submission" date="2022-11" db="EMBL/GenBank/DDBJ databases">
        <title>Viruses from the air-sea interface of a natural surface slick.</title>
        <authorList>
            <person name="Rahlff J."/>
            <person name="Holmfeldt K."/>
        </authorList>
    </citation>
    <scope>NUCLEOTIDE SEQUENCE [LARGE SCALE GENOMIC DNA]</scope>
    <source>
        <strain evidence="1 2">SMS4</strain>
    </source>
</reference>
<dbReference type="EMBL" id="JAPJDZ010000029">
    <property type="protein sequence ID" value="MDP5136719.1"/>
    <property type="molecule type" value="Genomic_DNA"/>
</dbReference>
<dbReference type="RefSeq" id="WP_305976180.1">
    <property type="nucleotide sequence ID" value="NZ_JAPJDZ010000029.1"/>
</dbReference>
<evidence type="ECO:0008006" key="3">
    <source>
        <dbReference type="Google" id="ProtNLM"/>
    </source>
</evidence>
<organism evidence="1 2">
    <name type="scientific">Rheinheimera baltica</name>
    <dbReference type="NCBI Taxonomy" id="67576"/>
    <lineage>
        <taxon>Bacteria</taxon>
        <taxon>Pseudomonadati</taxon>
        <taxon>Pseudomonadota</taxon>
        <taxon>Gammaproteobacteria</taxon>
        <taxon>Chromatiales</taxon>
        <taxon>Chromatiaceae</taxon>
        <taxon>Rheinheimera</taxon>
    </lineage>
</organism>
<accession>A0ABT9I011</accession>
<dbReference type="Proteomes" id="UP001231109">
    <property type="component" value="Unassembled WGS sequence"/>
</dbReference>
<gene>
    <name evidence="1" type="ORF">ORJ04_12245</name>
</gene>
<protein>
    <recommendedName>
        <fullName evidence="3">DUF2110 family protein</fullName>
    </recommendedName>
</protein>
<proteinExistence type="predicted"/>
<sequence length="234" mass="26248">MSQIRFKLLSLKCSIDNIEELKSVLTNNFYEELLGSGFVDVYIEDNELKGSYAETKTITRVVTDPFGISQEFDFIDYSYVNFSIQKVGSGRYVLTILSPPQSVKSLIDKFSAIIPGGIVVLSKDLNLNKLYVLLLDTKELSSLRVDRLRVGNFSISDTAKASMEIVSRKSAFDEIESVVRNRAFTVDKIKGRGLCRESSFTFELVKTGLGSVTEEVFPLIKTLIIKNLEDIQIS</sequence>
<comment type="caution">
    <text evidence="1">The sequence shown here is derived from an EMBL/GenBank/DDBJ whole genome shotgun (WGS) entry which is preliminary data.</text>
</comment>
<name>A0ABT9I011_9GAMM</name>
<evidence type="ECO:0000313" key="1">
    <source>
        <dbReference type="EMBL" id="MDP5136719.1"/>
    </source>
</evidence>